<protein>
    <submittedName>
        <fullName evidence="11">Uncharacterized protein</fullName>
    </submittedName>
</protein>
<evidence type="ECO:0000256" key="7">
    <source>
        <dbReference type="ARBA" id="ARBA00022989"/>
    </source>
</evidence>
<comment type="subcellular location">
    <subcellularLocation>
        <location evidence="10">Endomembrane system</location>
        <topology evidence="10">Single-pass membrane protein</topology>
    </subcellularLocation>
    <subcellularLocation>
        <location evidence="1">Golgi apparatus membrane</location>
    </subcellularLocation>
    <subcellularLocation>
        <location evidence="2">Membrane</location>
        <topology evidence="2">Single-pass type II membrane protein</topology>
    </subcellularLocation>
</comment>
<dbReference type="Pfam" id="PF11051">
    <property type="entry name" value="Mannosyl_trans3"/>
    <property type="match status" value="2"/>
</dbReference>
<evidence type="ECO:0000313" key="12">
    <source>
        <dbReference type="Proteomes" id="UP001301350"/>
    </source>
</evidence>
<evidence type="ECO:0000256" key="6">
    <source>
        <dbReference type="ARBA" id="ARBA00022968"/>
    </source>
</evidence>
<dbReference type="GO" id="GO:0000026">
    <property type="term" value="F:alpha-1,2-mannosyltransferase activity"/>
    <property type="evidence" value="ECO:0007669"/>
    <property type="project" value="TreeGrafter"/>
</dbReference>
<name>A0AAV9IT93_CYACA</name>
<dbReference type="PANTHER" id="PTHR31646:SF1">
    <property type="entry name" value="ALPHA-1,2-MANNOSYLTRANSFERASE MNN2"/>
    <property type="match status" value="1"/>
</dbReference>
<keyword evidence="5" id="KW-0812">Transmembrane</keyword>
<organism evidence="11 12">
    <name type="scientific">Cyanidium caldarium</name>
    <name type="common">Red alga</name>
    <dbReference type="NCBI Taxonomy" id="2771"/>
    <lineage>
        <taxon>Eukaryota</taxon>
        <taxon>Rhodophyta</taxon>
        <taxon>Bangiophyceae</taxon>
        <taxon>Cyanidiales</taxon>
        <taxon>Cyanidiaceae</taxon>
        <taxon>Cyanidium</taxon>
    </lineage>
</organism>
<evidence type="ECO:0000256" key="9">
    <source>
        <dbReference type="ARBA" id="ARBA00023136"/>
    </source>
</evidence>
<dbReference type="SUPFAM" id="SSF53448">
    <property type="entry name" value="Nucleotide-diphospho-sugar transferases"/>
    <property type="match status" value="1"/>
</dbReference>
<evidence type="ECO:0000256" key="3">
    <source>
        <dbReference type="ARBA" id="ARBA00009105"/>
    </source>
</evidence>
<evidence type="ECO:0000256" key="1">
    <source>
        <dbReference type="ARBA" id="ARBA00004394"/>
    </source>
</evidence>
<keyword evidence="12" id="KW-1185">Reference proteome</keyword>
<keyword evidence="9" id="KW-0472">Membrane</keyword>
<dbReference type="Proteomes" id="UP001301350">
    <property type="component" value="Unassembled WGS sequence"/>
</dbReference>
<evidence type="ECO:0000256" key="2">
    <source>
        <dbReference type="ARBA" id="ARBA00004606"/>
    </source>
</evidence>
<keyword evidence="8" id="KW-0333">Golgi apparatus</keyword>
<comment type="caution">
    <text evidence="11">The sequence shown here is derived from an EMBL/GenBank/DDBJ whole genome shotgun (WGS) entry which is preliminary data.</text>
</comment>
<dbReference type="InterPro" id="IPR022751">
    <property type="entry name" value="Alpha_mannosyltransferase"/>
</dbReference>
<keyword evidence="7" id="KW-1133">Transmembrane helix</keyword>
<gene>
    <name evidence="11" type="ORF">CDCA_CDCA04G1311</name>
</gene>
<dbReference type="GO" id="GO:0046354">
    <property type="term" value="P:mannan biosynthetic process"/>
    <property type="evidence" value="ECO:0007669"/>
    <property type="project" value="TreeGrafter"/>
</dbReference>
<dbReference type="InterPro" id="IPR029044">
    <property type="entry name" value="Nucleotide-diphossugar_trans"/>
</dbReference>
<dbReference type="PANTHER" id="PTHR31646">
    <property type="entry name" value="ALPHA-1,2-MANNOSYLTRANSFERASE MNN2"/>
    <property type="match status" value="1"/>
</dbReference>
<proteinExistence type="inferred from homology"/>
<evidence type="ECO:0000256" key="10">
    <source>
        <dbReference type="ARBA" id="ARBA00037847"/>
    </source>
</evidence>
<dbReference type="GO" id="GO:0000139">
    <property type="term" value="C:Golgi membrane"/>
    <property type="evidence" value="ECO:0007669"/>
    <property type="project" value="UniProtKB-SubCell"/>
</dbReference>
<accession>A0AAV9IT93</accession>
<comment type="similarity">
    <text evidence="3">Belongs to the MNN1/MNT family.</text>
</comment>
<sequence length="537" mass="59300">MGTVALERALGYGVLLMALLRALHAWLLLQTPATQEHQSAVSDASHGFIRSSAVAWSGWRSAGSWERDLWNALAHAASQSAELNTDGQADARWDAHFREIHCNAAPADYGWRLNPETARGRYFLREEWRAFARQAPGRCGSWRRSAPTAADTHVNEVLDADPFRGDGIVMAIGHPSRYLVPALVTIRLLRQLGCILPLEIWYSSRRGESPAASDVAAEIQRANAAAAFTNSDTAPSLYFRDLDDVVPELDASRLPRSLFAIKPLAVLYSRFRRVMYLDADAHPLRDPTDLFEALSASADASGAGGALFWPDYWLTEPTNPAFSIFDIVPGEMPTRRQQESSVLLVDKGDCTSSTWAPLLLSVVLNLRWTSTYQYVHGDKDTFRLAWLALQRPFRMVRTLPAAAGYVSAGGDFYGTTMVQHDLAGRPLFLHCNLEKIGGCVDRQRGDRRWQRVQHGGDTVSWTTGGRWTGPESRIVLIGPEVHNTSFVEYVGQDYETRLLQPVLRTVLSSATVRRAGKAGGGGGRCASGQRRLRLGTV</sequence>
<evidence type="ECO:0000256" key="8">
    <source>
        <dbReference type="ARBA" id="ARBA00023034"/>
    </source>
</evidence>
<keyword evidence="4" id="KW-0808">Transferase</keyword>
<dbReference type="AlphaFoldDB" id="A0AAV9IT93"/>
<reference evidence="11 12" key="1">
    <citation type="submission" date="2022-07" db="EMBL/GenBank/DDBJ databases">
        <title>Genome-wide signatures of adaptation to extreme environments.</title>
        <authorList>
            <person name="Cho C.H."/>
            <person name="Yoon H.S."/>
        </authorList>
    </citation>
    <scope>NUCLEOTIDE SEQUENCE [LARGE SCALE GENOMIC DNA]</scope>
    <source>
        <strain evidence="11 12">DBV 063 E5</strain>
    </source>
</reference>
<dbReference type="EMBL" id="JANCYW010000004">
    <property type="protein sequence ID" value="KAK4535286.1"/>
    <property type="molecule type" value="Genomic_DNA"/>
</dbReference>
<evidence type="ECO:0000256" key="4">
    <source>
        <dbReference type="ARBA" id="ARBA00022679"/>
    </source>
</evidence>
<evidence type="ECO:0000313" key="11">
    <source>
        <dbReference type="EMBL" id="KAK4535286.1"/>
    </source>
</evidence>
<keyword evidence="6" id="KW-0735">Signal-anchor</keyword>
<evidence type="ECO:0000256" key="5">
    <source>
        <dbReference type="ARBA" id="ARBA00022692"/>
    </source>
</evidence>